<accession>A0A3A4B5C6</accession>
<feature type="transmembrane region" description="Helical" evidence="7">
    <location>
        <begin position="359"/>
        <end position="383"/>
    </location>
</feature>
<reference evidence="9 10" key="1">
    <citation type="submission" date="2018-09" db="EMBL/GenBank/DDBJ databases">
        <title>YIM 75507 draft genome.</title>
        <authorList>
            <person name="Tang S."/>
            <person name="Feng Y."/>
        </authorList>
    </citation>
    <scope>NUCLEOTIDE SEQUENCE [LARGE SCALE GENOMIC DNA]</scope>
    <source>
        <strain evidence="9 10">YIM 75507</strain>
    </source>
</reference>
<dbReference type="PROSITE" id="PS00107">
    <property type="entry name" value="PROTEIN_KINASE_ATP"/>
    <property type="match status" value="1"/>
</dbReference>
<keyword evidence="9" id="KW-0723">Serine/threonine-protein kinase</keyword>
<dbReference type="Pfam" id="PF00069">
    <property type="entry name" value="Pkinase"/>
    <property type="match status" value="1"/>
</dbReference>
<keyword evidence="1" id="KW-0808">Transferase</keyword>
<feature type="region of interest" description="Disordered" evidence="6">
    <location>
        <begin position="277"/>
        <end position="351"/>
    </location>
</feature>
<protein>
    <submittedName>
        <fullName evidence="9">Serine/threonine protein kinase</fullName>
    </submittedName>
</protein>
<evidence type="ECO:0000256" key="3">
    <source>
        <dbReference type="ARBA" id="ARBA00022777"/>
    </source>
</evidence>
<proteinExistence type="predicted"/>
<keyword evidence="4 5" id="KW-0067">ATP-binding</keyword>
<dbReference type="Proteomes" id="UP000265768">
    <property type="component" value="Unassembled WGS sequence"/>
</dbReference>
<evidence type="ECO:0000313" key="9">
    <source>
        <dbReference type="EMBL" id="RJL33271.1"/>
    </source>
</evidence>
<dbReference type="PROSITE" id="PS50011">
    <property type="entry name" value="PROTEIN_KINASE_DOM"/>
    <property type="match status" value="1"/>
</dbReference>
<dbReference type="AlphaFoldDB" id="A0A3A4B5C6"/>
<feature type="binding site" evidence="5">
    <location>
        <position position="51"/>
    </location>
    <ligand>
        <name>ATP</name>
        <dbReference type="ChEBI" id="CHEBI:30616"/>
    </ligand>
</feature>
<keyword evidence="3 9" id="KW-0418">Kinase</keyword>
<feature type="compositionally biased region" description="Low complexity" evidence="6">
    <location>
        <begin position="297"/>
        <end position="316"/>
    </location>
</feature>
<dbReference type="EMBL" id="QZEY01000003">
    <property type="protein sequence ID" value="RJL33271.1"/>
    <property type="molecule type" value="Genomic_DNA"/>
</dbReference>
<evidence type="ECO:0000256" key="6">
    <source>
        <dbReference type="SAM" id="MobiDB-lite"/>
    </source>
</evidence>
<dbReference type="SMART" id="SM00220">
    <property type="entry name" value="S_TKc"/>
    <property type="match status" value="1"/>
</dbReference>
<evidence type="ECO:0000259" key="8">
    <source>
        <dbReference type="PROSITE" id="PS50011"/>
    </source>
</evidence>
<feature type="domain" description="Protein kinase" evidence="8">
    <location>
        <begin position="23"/>
        <end position="281"/>
    </location>
</feature>
<evidence type="ECO:0000313" key="10">
    <source>
        <dbReference type="Proteomes" id="UP000265768"/>
    </source>
</evidence>
<dbReference type="CDD" id="cd14014">
    <property type="entry name" value="STKc_PknB_like"/>
    <property type="match status" value="1"/>
</dbReference>
<dbReference type="GO" id="GO:0005524">
    <property type="term" value="F:ATP binding"/>
    <property type="evidence" value="ECO:0007669"/>
    <property type="project" value="UniProtKB-UniRule"/>
</dbReference>
<gene>
    <name evidence="9" type="ORF">D5H75_10650</name>
</gene>
<dbReference type="Gene3D" id="1.10.510.10">
    <property type="entry name" value="Transferase(Phosphotransferase) domain 1"/>
    <property type="match status" value="1"/>
</dbReference>
<feature type="compositionally biased region" description="Low complexity" evidence="6">
    <location>
        <begin position="325"/>
        <end position="339"/>
    </location>
</feature>
<dbReference type="PANTHER" id="PTHR43289:SF34">
    <property type="entry name" value="SERINE_THREONINE-PROTEIN KINASE YBDM-RELATED"/>
    <property type="match status" value="1"/>
</dbReference>
<comment type="caution">
    <text evidence="9">The sequence shown here is derived from an EMBL/GenBank/DDBJ whole genome shotgun (WGS) entry which is preliminary data.</text>
</comment>
<keyword evidence="7" id="KW-0472">Membrane</keyword>
<dbReference type="InterPro" id="IPR008271">
    <property type="entry name" value="Ser/Thr_kinase_AS"/>
</dbReference>
<keyword evidence="10" id="KW-1185">Reference proteome</keyword>
<dbReference type="Gene3D" id="3.30.200.20">
    <property type="entry name" value="Phosphorylase Kinase, domain 1"/>
    <property type="match status" value="1"/>
</dbReference>
<dbReference type="PANTHER" id="PTHR43289">
    <property type="entry name" value="MITOGEN-ACTIVATED PROTEIN KINASE KINASE KINASE 20-RELATED"/>
    <property type="match status" value="1"/>
</dbReference>
<organism evidence="9 10">
    <name type="scientific">Bailinhaonella thermotolerans</name>
    <dbReference type="NCBI Taxonomy" id="1070861"/>
    <lineage>
        <taxon>Bacteria</taxon>
        <taxon>Bacillati</taxon>
        <taxon>Actinomycetota</taxon>
        <taxon>Actinomycetes</taxon>
        <taxon>Streptosporangiales</taxon>
        <taxon>Streptosporangiaceae</taxon>
        <taxon>Bailinhaonella</taxon>
    </lineage>
</organism>
<evidence type="ECO:0000256" key="7">
    <source>
        <dbReference type="SAM" id="Phobius"/>
    </source>
</evidence>
<dbReference type="GO" id="GO:0004674">
    <property type="term" value="F:protein serine/threonine kinase activity"/>
    <property type="evidence" value="ECO:0007669"/>
    <property type="project" value="UniProtKB-KW"/>
</dbReference>
<dbReference type="InterPro" id="IPR011009">
    <property type="entry name" value="Kinase-like_dom_sf"/>
</dbReference>
<keyword evidence="7" id="KW-1133">Transmembrane helix</keyword>
<dbReference type="PROSITE" id="PS00108">
    <property type="entry name" value="PROTEIN_KINASE_ST"/>
    <property type="match status" value="1"/>
</dbReference>
<sequence length="385" mass="39232">MNADAVERTGRLHPGDPREIAGHTLLGRIGEGGMGTVYLARSHDGRRVAIKLIKAAHAMDAGFAARFRDEVASARRVASFCTARVLGDGVADGRPYMITEYIPGVSLARQVSDFGALEPGTLHGVALGVAAALTAIHAAGLVHRDLKPANVILSMSGPRVIDFGIARALDSSHALTRAGQLVGSPGWWAPEQVRGLPVTPAVDVFTWGCLVAYAGTGRHPYGEGDALTMAARLLHATPDPGRLPAPLDGLVARALDPDPARRPSAGELLLALAATAEAPAAPPSEGPVARPAGNPDPGTGSPTGTGSPAGADARTGTGTGPPASPAGAEARAEAAPTGGWRPPGDPAVRPEAGDRRWRYVLPLAVLLILGAAALGLLVIPALLAR</sequence>
<evidence type="ECO:0000256" key="5">
    <source>
        <dbReference type="PROSITE-ProRule" id="PRU10141"/>
    </source>
</evidence>
<evidence type="ECO:0000256" key="2">
    <source>
        <dbReference type="ARBA" id="ARBA00022741"/>
    </source>
</evidence>
<dbReference type="SUPFAM" id="SSF56112">
    <property type="entry name" value="Protein kinase-like (PK-like)"/>
    <property type="match status" value="1"/>
</dbReference>
<name>A0A3A4B5C6_9ACTN</name>
<keyword evidence="2 5" id="KW-0547">Nucleotide-binding</keyword>
<evidence type="ECO:0000256" key="4">
    <source>
        <dbReference type="ARBA" id="ARBA00022840"/>
    </source>
</evidence>
<keyword evidence="7" id="KW-0812">Transmembrane</keyword>
<dbReference type="OrthoDB" id="3915799at2"/>
<dbReference type="InterPro" id="IPR017441">
    <property type="entry name" value="Protein_kinase_ATP_BS"/>
</dbReference>
<evidence type="ECO:0000256" key="1">
    <source>
        <dbReference type="ARBA" id="ARBA00022679"/>
    </source>
</evidence>
<dbReference type="InterPro" id="IPR000719">
    <property type="entry name" value="Prot_kinase_dom"/>
</dbReference>
<dbReference type="RefSeq" id="WP_119926231.1">
    <property type="nucleotide sequence ID" value="NZ_QZEY01000003.1"/>
</dbReference>